<feature type="domain" description="DJ-1/PfpI" evidence="1">
    <location>
        <begin position="2"/>
        <end position="164"/>
    </location>
</feature>
<dbReference type="AlphaFoldDB" id="A0A3D8HFZ6"/>
<dbReference type="InterPro" id="IPR029062">
    <property type="entry name" value="Class_I_gatase-like"/>
</dbReference>
<evidence type="ECO:0000259" key="1">
    <source>
        <dbReference type="Pfam" id="PF01965"/>
    </source>
</evidence>
<dbReference type="EMBL" id="JACRTI010000012">
    <property type="protein sequence ID" value="MBC8601501.1"/>
    <property type="molecule type" value="Genomic_DNA"/>
</dbReference>
<organism evidence="3 4">
    <name type="scientific">Parabacteroides acidifaciens</name>
    <dbReference type="NCBI Taxonomy" id="2290935"/>
    <lineage>
        <taxon>Bacteria</taxon>
        <taxon>Pseudomonadati</taxon>
        <taxon>Bacteroidota</taxon>
        <taxon>Bacteroidia</taxon>
        <taxon>Bacteroidales</taxon>
        <taxon>Tannerellaceae</taxon>
        <taxon>Parabacteroides</taxon>
    </lineage>
</organism>
<dbReference type="PANTHER" id="PTHR48094:SF12">
    <property type="entry name" value="PARKINSON DISEASE PROTEIN 7 HOMOLOG"/>
    <property type="match status" value="1"/>
</dbReference>
<dbReference type="GO" id="GO:0005737">
    <property type="term" value="C:cytoplasm"/>
    <property type="evidence" value="ECO:0007669"/>
    <property type="project" value="TreeGrafter"/>
</dbReference>
<proteinExistence type="predicted"/>
<name>A0A3D8HFZ6_9BACT</name>
<reference evidence="3 4" key="1">
    <citation type="submission" date="2018-07" db="EMBL/GenBank/DDBJ databases">
        <title>Parabacteroides acidifaciens nov. sp., isolated from human feces.</title>
        <authorList>
            <person name="Wang Y.J."/>
        </authorList>
    </citation>
    <scope>NUCLEOTIDE SEQUENCE [LARGE SCALE GENOMIC DNA]</scope>
    <source>
        <strain evidence="3 4">426-9</strain>
    </source>
</reference>
<evidence type="ECO:0000313" key="4">
    <source>
        <dbReference type="Proteomes" id="UP000256321"/>
    </source>
</evidence>
<evidence type="ECO:0000313" key="3">
    <source>
        <dbReference type="EMBL" id="RDU49821.1"/>
    </source>
</evidence>
<dbReference type="Proteomes" id="UP000256321">
    <property type="component" value="Unassembled WGS sequence"/>
</dbReference>
<evidence type="ECO:0000313" key="5">
    <source>
        <dbReference type="Proteomes" id="UP000629596"/>
    </source>
</evidence>
<dbReference type="CDD" id="cd03135">
    <property type="entry name" value="GATase1_DJ-1"/>
    <property type="match status" value="1"/>
</dbReference>
<dbReference type="Proteomes" id="UP000629596">
    <property type="component" value="Unassembled WGS sequence"/>
</dbReference>
<dbReference type="NCBIfam" id="TIGR01383">
    <property type="entry name" value="not_thiJ"/>
    <property type="match status" value="1"/>
</dbReference>
<dbReference type="InterPro" id="IPR006287">
    <property type="entry name" value="DJ-1"/>
</dbReference>
<gene>
    <name evidence="3" type="ORF">DWU89_07325</name>
    <name evidence="2" type="ORF">H8784_07165</name>
</gene>
<dbReference type="Gene3D" id="3.40.50.880">
    <property type="match status" value="1"/>
</dbReference>
<dbReference type="Pfam" id="PF01965">
    <property type="entry name" value="DJ-1_PfpI"/>
    <property type="match status" value="1"/>
</dbReference>
<keyword evidence="5" id="KW-1185">Reference proteome</keyword>
<dbReference type="EMBL" id="QREV01000012">
    <property type="protein sequence ID" value="RDU49821.1"/>
    <property type="molecule type" value="Genomic_DNA"/>
</dbReference>
<evidence type="ECO:0000313" key="2">
    <source>
        <dbReference type="EMBL" id="MBC8601501.1"/>
    </source>
</evidence>
<comment type="caution">
    <text evidence="3">The sequence shown here is derived from an EMBL/GenBank/DDBJ whole genome shotgun (WGS) entry which is preliminary data.</text>
</comment>
<dbReference type="SUPFAM" id="SSF52317">
    <property type="entry name" value="Class I glutamine amidotransferase-like"/>
    <property type="match status" value="1"/>
</dbReference>
<dbReference type="InterPro" id="IPR002818">
    <property type="entry name" value="DJ-1/PfpI"/>
</dbReference>
<dbReference type="InterPro" id="IPR050325">
    <property type="entry name" value="Prot/Nucl_acid_deglycase"/>
</dbReference>
<sequence length="191" mass="20366">MKNVFLFLATGFEEIEALGTTDILRRGGVRVSTVSIMGELQVMGAHNIPVVADYLFEDADFSAADALVLPGGIPGSNHLNTCTRLKELVMQKYEEGKLLAAICAGPMVLGGLGLLKGRKATCFPYFEPTMVGAIPTENGVEQDENIITCKGPGFVFDFGLTILKNLKDEEIAEEVAAALLVANPESSQAES</sequence>
<protein>
    <submittedName>
        <fullName evidence="3">DJ-1/PfpI family protein</fullName>
    </submittedName>
</protein>
<accession>A0A3D8HFZ6</accession>
<dbReference type="PANTHER" id="PTHR48094">
    <property type="entry name" value="PROTEIN/NUCLEIC ACID DEGLYCASE DJ-1-RELATED"/>
    <property type="match status" value="1"/>
</dbReference>
<dbReference type="RefSeq" id="WP_115498991.1">
    <property type="nucleotide sequence ID" value="NZ_JACRTI010000012.1"/>
</dbReference>
<reference evidence="2 5" key="2">
    <citation type="submission" date="2020-08" db="EMBL/GenBank/DDBJ databases">
        <title>Genome public.</title>
        <authorList>
            <person name="Liu C."/>
            <person name="Sun Q."/>
        </authorList>
    </citation>
    <scope>NUCLEOTIDE SEQUENCE [LARGE SCALE GENOMIC DNA]</scope>
    <source>
        <strain evidence="2 5">426_9</strain>
    </source>
</reference>